<feature type="region of interest" description="Disordered" evidence="1">
    <location>
        <begin position="1"/>
        <end position="25"/>
    </location>
</feature>
<gene>
    <name evidence="2" type="ORF">E2562_009635</name>
</gene>
<protein>
    <submittedName>
        <fullName evidence="2">Uncharacterized protein</fullName>
    </submittedName>
</protein>
<feature type="region of interest" description="Disordered" evidence="1">
    <location>
        <begin position="83"/>
        <end position="125"/>
    </location>
</feature>
<comment type="caution">
    <text evidence="2">The sequence shown here is derived from an EMBL/GenBank/DDBJ whole genome shotgun (WGS) entry which is preliminary data.</text>
</comment>
<organism evidence="2 3">
    <name type="scientific">Oryza meyeriana var. granulata</name>
    <dbReference type="NCBI Taxonomy" id="110450"/>
    <lineage>
        <taxon>Eukaryota</taxon>
        <taxon>Viridiplantae</taxon>
        <taxon>Streptophyta</taxon>
        <taxon>Embryophyta</taxon>
        <taxon>Tracheophyta</taxon>
        <taxon>Spermatophyta</taxon>
        <taxon>Magnoliopsida</taxon>
        <taxon>Liliopsida</taxon>
        <taxon>Poales</taxon>
        <taxon>Poaceae</taxon>
        <taxon>BOP clade</taxon>
        <taxon>Oryzoideae</taxon>
        <taxon>Oryzeae</taxon>
        <taxon>Oryzinae</taxon>
        <taxon>Oryza</taxon>
        <taxon>Oryza meyeriana</taxon>
    </lineage>
</organism>
<keyword evidence="3" id="KW-1185">Reference proteome</keyword>
<dbReference type="Proteomes" id="UP000479710">
    <property type="component" value="Unassembled WGS sequence"/>
</dbReference>
<proteinExistence type="predicted"/>
<accession>A0A6G1D0N0</accession>
<feature type="compositionally biased region" description="Polar residues" evidence="1">
    <location>
        <begin position="116"/>
        <end position="125"/>
    </location>
</feature>
<dbReference type="AlphaFoldDB" id="A0A6G1D0N0"/>
<dbReference type="EMBL" id="SPHZ02000007">
    <property type="protein sequence ID" value="KAF0906258.1"/>
    <property type="molecule type" value="Genomic_DNA"/>
</dbReference>
<reference evidence="2 3" key="1">
    <citation type="submission" date="2019-11" db="EMBL/GenBank/DDBJ databases">
        <title>Whole genome sequence of Oryza granulata.</title>
        <authorList>
            <person name="Li W."/>
        </authorList>
    </citation>
    <scope>NUCLEOTIDE SEQUENCE [LARGE SCALE GENOMIC DNA]</scope>
    <source>
        <strain evidence="3">cv. Menghai</strain>
        <tissue evidence="2">Leaf</tissue>
    </source>
</reference>
<evidence type="ECO:0000313" key="2">
    <source>
        <dbReference type="EMBL" id="KAF0906258.1"/>
    </source>
</evidence>
<evidence type="ECO:0000313" key="3">
    <source>
        <dbReference type="Proteomes" id="UP000479710"/>
    </source>
</evidence>
<evidence type="ECO:0000256" key="1">
    <source>
        <dbReference type="SAM" id="MobiDB-lite"/>
    </source>
</evidence>
<sequence length="125" mass="13566">MSVAVVVSSTIGSGHRHPTGRDPAVPVENRRVGYVATERCPLHMLQPERGRNDVAAGGALDGASTHNRMHMREVTWLLTSESPTNSIDLPVTTGRATTHRTGQAARTPCRRYRHQAATSTTRTPC</sequence>
<name>A0A6G1D0N0_9ORYZ</name>